<feature type="transmembrane region" description="Helical" evidence="5">
    <location>
        <begin position="57"/>
        <end position="76"/>
    </location>
</feature>
<keyword evidence="2 5" id="KW-0812">Transmembrane</keyword>
<comment type="subcellular location">
    <subcellularLocation>
        <location evidence="1">Membrane</location>
        <topology evidence="1">Multi-pass membrane protein</topology>
    </subcellularLocation>
</comment>
<sequence length="385" mass="43629">MFKNFAIISFAFFVLSGHFNNFPFIDNLPIDITILSLFIPITYFVLFFLIKLEIHKSFFVILLFFIPFTITLNISSFQDDKLFSFLAVFLTATIISPVLLNDNKSINLFFKSLLITALLICTSSIVTLDFNFSGRLTLLGSNPIWLGRAVAIGLLIITVSLIHERIKLGIFIILASPMLFALISTGSKGPFFSYLLVIFLIFIKDILILIARKKTVIRALHVSFVGLPVLFITYLLLPDNTIVRMFNFQEEGSVNVRKELYLTAINIIKQYPNGIGLGNFGNYTTLNNNYPHNIILEMFSEMGWLNGLLFIMLLIISFIGLTKIRSLFTRNLLISLFLLSLFNSFVSGDLTSPKEIYILVPLGINYFIAQFRVKNLISIKGTAFN</sequence>
<keyword evidence="8" id="KW-1185">Reference proteome</keyword>
<evidence type="ECO:0000256" key="5">
    <source>
        <dbReference type="SAM" id="Phobius"/>
    </source>
</evidence>
<evidence type="ECO:0000256" key="1">
    <source>
        <dbReference type="ARBA" id="ARBA00004141"/>
    </source>
</evidence>
<feature type="domain" description="O-antigen ligase-related" evidence="6">
    <location>
        <begin position="177"/>
        <end position="311"/>
    </location>
</feature>
<feature type="transmembrane region" description="Helical" evidence="5">
    <location>
        <begin position="191"/>
        <end position="210"/>
    </location>
</feature>
<dbReference type="PANTHER" id="PTHR37422">
    <property type="entry name" value="TEICHURONIC ACID BIOSYNTHESIS PROTEIN TUAE"/>
    <property type="match status" value="1"/>
</dbReference>
<evidence type="ECO:0000259" key="6">
    <source>
        <dbReference type="Pfam" id="PF04932"/>
    </source>
</evidence>
<dbReference type="RefSeq" id="WP_153835945.1">
    <property type="nucleotide sequence ID" value="NZ_JBHUMW010000043.1"/>
</dbReference>
<keyword evidence="3 5" id="KW-1133">Transmembrane helix</keyword>
<feature type="transmembrane region" description="Helical" evidence="5">
    <location>
        <begin position="217"/>
        <end position="237"/>
    </location>
</feature>
<evidence type="ECO:0000256" key="2">
    <source>
        <dbReference type="ARBA" id="ARBA00022692"/>
    </source>
</evidence>
<dbReference type="Pfam" id="PF04932">
    <property type="entry name" value="Wzy_C"/>
    <property type="match status" value="1"/>
</dbReference>
<feature type="transmembrane region" description="Helical" evidence="5">
    <location>
        <begin position="29"/>
        <end position="50"/>
    </location>
</feature>
<dbReference type="GO" id="GO:0016020">
    <property type="term" value="C:membrane"/>
    <property type="evidence" value="ECO:0007669"/>
    <property type="project" value="UniProtKB-SubCell"/>
</dbReference>
<dbReference type="InterPro" id="IPR051533">
    <property type="entry name" value="WaaL-like"/>
</dbReference>
<feature type="transmembrane region" description="Helical" evidence="5">
    <location>
        <begin position="303"/>
        <end position="321"/>
    </location>
</feature>
<feature type="transmembrane region" description="Helical" evidence="5">
    <location>
        <begin position="356"/>
        <end position="373"/>
    </location>
</feature>
<dbReference type="EMBL" id="WJEE01000030">
    <property type="protein sequence ID" value="MRI67353.1"/>
    <property type="molecule type" value="Genomic_DNA"/>
</dbReference>
<protein>
    <recommendedName>
        <fullName evidence="6">O-antigen ligase-related domain-containing protein</fullName>
    </recommendedName>
</protein>
<comment type="caution">
    <text evidence="7">The sequence shown here is derived from an EMBL/GenBank/DDBJ whole genome shotgun (WGS) entry which is preliminary data.</text>
</comment>
<organism evidence="7 8">
    <name type="scientific">Gracilibacillus thailandensis</name>
    <dbReference type="NCBI Taxonomy" id="563735"/>
    <lineage>
        <taxon>Bacteria</taxon>
        <taxon>Bacillati</taxon>
        <taxon>Bacillota</taxon>
        <taxon>Bacilli</taxon>
        <taxon>Bacillales</taxon>
        <taxon>Bacillaceae</taxon>
        <taxon>Gracilibacillus</taxon>
    </lineage>
</organism>
<keyword evidence="4 5" id="KW-0472">Membrane</keyword>
<dbReference type="InterPro" id="IPR007016">
    <property type="entry name" value="O-antigen_ligase-rel_domated"/>
</dbReference>
<evidence type="ECO:0000313" key="8">
    <source>
        <dbReference type="Proteomes" id="UP000435187"/>
    </source>
</evidence>
<feature type="transmembrane region" description="Helical" evidence="5">
    <location>
        <begin position="82"/>
        <end position="100"/>
    </location>
</feature>
<proteinExistence type="predicted"/>
<evidence type="ECO:0000313" key="7">
    <source>
        <dbReference type="EMBL" id="MRI67353.1"/>
    </source>
</evidence>
<feature type="transmembrane region" description="Helical" evidence="5">
    <location>
        <begin position="112"/>
        <end position="132"/>
    </location>
</feature>
<reference evidence="7 8" key="1">
    <citation type="submission" date="2019-10" db="EMBL/GenBank/DDBJ databases">
        <title>Gracilibacillus salitolerans sp. nov., a moderate halophile isolated from a saline soil in northwest China.</title>
        <authorList>
            <person name="Gan L."/>
        </authorList>
    </citation>
    <scope>NUCLEOTIDE SEQUENCE [LARGE SCALE GENOMIC DNA]</scope>
    <source>
        <strain evidence="7 8">TP2-8</strain>
    </source>
</reference>
<name>A0A6N7QYY4_9BACI</name>
<evidence type="ECO:0000256" key="3">
    <source>
        <dbReference type="ARBA" id="ARBA00022989"/>
    </source>
</evidence>
<feature type="transmembrane region" description="Helical" evidence="5">
    <location>
        <begin position="144"/>
        <end position="161"/>
    </location>
</feature>
<dbReference type="Proteomes" id="UP000435187">
    <property type="component" value="Unassembled WGS sequence"/>
</dbReference>
<feature type="transmembrane region" description="Helical" evidence="5">
    <location>
        <begin position="168"/>
        <end position="185"/>
    </location>
</feature>
<gene>
    <name evidence="7" type="ORF">GH885_13545</name>
</gene>
<evidence type="ECO:0000256" key="4">
    <source>
        <dbReference type="ARBA" id="ARBA00023136"/>
    </source>
</evidence>
<feature type="transmembrane region" description="Helical" evidence="5">
    <location>
        <begin position="333"/>
        <end position="350"/>
    </location>
</feature>
<dbReference type="AlphaFoldDB" id="A0A6N7QYY4"/>
<dbReference type="PANTHER" id="PTHR37422:SF17">
    <property type="entry name" value="O-ANTIGEN LIGASE"/>
    <property type="match status" value="1"/>
</dbReference>
<accession>A0A6N7QYY4</accession>